<dbReference type="Gene3D" id="3.90.550.10">
    <property type="entry name" value="Spore Coat Polysaccharide Biosynthesis Protein SpsA, Chain A"/>
    <property type="match status" value="1"/>
</dbReference>
<evidence type="ECO:0000256" key="1">
    <source>
        <dbReference type="ARBA" id="ARBA00038494"/>
    </source>
</evidence>
<dbReference type="Proteomes" id="UP000182769">
    <property type="component" value="Unassembled WGS sequence"/>
</dbReference>
<dbReference type="RefSeq" id="WP_055461940.1">
    <property type="nucleotide sequence ID" value="NZ_CYHG01000002.1"/>
</dbReference>
<proteinExistence type="inferred from homology"/>
<comment type="similarity">
    <text evidence="1">Belongs to the glycosyltransferase 2 family. WaaE/KdtX subfamily.</text>
</comment>
<accession>A0A0K6IIP5</accession>
<dbReference type="CDD" id="cd02511">
    <property type="entry name" value="Beta4Glucosyltransferase"/>
    <property type="match status" value="1"/>
</dbReference>
<organism evidence="3 4">
    <name type="scientific">Marinomonas fungiae</name>
    <dbReference type="NCBI Taxonomy" id="1137284"/>
    <lineage>
        <taxon>Bacteria</taxon>
        <taxon>Pseudomonadati</taxon>
        <taxon>Pseudomonadota</taxon>
        <taxon>Gammaproteobacteria</taxon>
        <taxon>Oceanospirillales</taxon>
        <taxon>Oceanospirillaceae</taxon>
        <taxon>Marinomonas</taxon>
    </lineage>
</organism>
<dbReference type="STRING" id="1137284.GCA_001418205_00817"/>
<reference evidence="4" key="1">
    <citation type="submission" date="2015-08" db="EMBL/GenBank/DDBJ databases">
        <authorList>
            <person name="Varghese N."/>
        </authorList>
    </citation>
    <scope>NUCLEOTIDE SEQUENCE [LARGE SCALE GENOMIC DNA]</scope>
    <source>
        <strain evidence="4">JCM 18476</strain>
    </source>
</reference>
<protein>
    <submittedName>
        <fullName evidence="3">Glycosyltransferase involved in cell wall bisynthesis</fullName>
    </submittedName>
</protein>
<dbReference type="OrthoDB" id="9815923at2"/>
<keyword evidence="4" id="KW-1185">Reference proteome</keyword>
<dbReference type="SUPFAM" id="SSF53448">
    <property type="entry name" value="Nucleotide-diphospho-sugar transferases"/>
    <property type="match status" value="1"/>
</dbReference>
<keyword evidence="3" id="KW-0808">Transferase</keyword>
<dbReference type="PANTHER" id="PTHR43630">
    <property type="entry name" value="POLY-BETA-1,6-N-ACETYL-D-GLUCOSAMINE SYNTHASE"/>
    <property type="match status" value="1"/>
</dbReference>
<evidence type="ECO:0000313" key="4">
    <source>
        <dbReference type="Proteomes" id="UP000182769"/>
    </source>
</evidence>
<gene>
    <name evidence="3" type="ORF">Ga0061065_102311</name>
</gene>
<dbReference type="GO" id="GO:0016740">
    <property type="term" value="F:transferase activity"/>
    <property type="evidence" value="ECO:0007669"/>
    <property type="project" value="UniProtKB-KW"/>
</dbReference>
<evidence type="ECO:0000259" key="2">
    <source>
        <dbReference type="Pfam" id="PF00535"/>
    </source>
</evidence>
<sequence>MNHSTKRATVTAALIVKNEEKNLKTCLDSLADWVDEIVLLDSGSTDRTEEIARQYTTHFYRKNQWEGFGKQRQAAQAYVKTDYVFWIDADEVVTPELKTSILEALEQQTANTAYSVNRKSWVFGRFITHSGWYPDRVTRLYRVNEGGYSDDLVHEKVLLKDGVSTQPLSGDMTHYTYDDLHHYLVKSASYAKLSADQKQKRGKTTSLSSASLHAFACFVKMYLVKRGFLDGKQGFLLAVLSAHSTFVKYADLWVRQQSKRPDDSK</sequence>
<dbReference type="PANTHER" id="PTHR43630:SF2">
    <property type="entry name" value="GLYCOSYLTRANSFERASE"/>
    <property type="match status" value="1"/>
</dbReference>
<dbReference type="AlphaFoldDB" id="A0A0K6IIP5"/>
<feature type="domain" description="Glycosyltransferase 2-like" evidence="2">
    <location>
        <begin position="14"/>
        <end position="141"/>
    </location>
</feature>
<name>A0A0K6IIP5_9GAMM</name>
<dbReference type="InterPro" id="IPR029044">
    <property type="entry name" value="Nucleotide-diphossugar_trans"/>
</dbReference>
<evidence type="ECO:0000313" key="3">
    <source>
        <dbReference type="EMBL" id="CUB02973.1"/>
    </source>
</evidence>
<dbReference type="Pfam" id="PF00535">
    <property type="entry name" value="Glycos_transf_2"/>
    <property type="match status" value="1"/>
</dbReference>
<dbReference type="EMBL" id="CYHG01000002">
    <property type="protein sequence ID" value="CUB02973.1"/>
    <property type="molecule type" value="Genomic_DNA"/>
</dbReference>
<dbReference type="InterPro" id="IPR001173">
    <property type="entry name" value="Glyco_trans_2-like"/>
</dbReference>